<evidence type="ECO:0000259" key="1">
    <source>
        <dbReference type="Pfam" id="PF13340"/>
    </source>
</evidence>
<keyword evidence="3" id="KW-1185">Reference proteome</keyword>
<accession>A0ABV6SG35</accession>
<dbReference type="PANTHER" id="PTHR30007:SF0">
    <property type="entry name" value="TRANSPOSASE"/>
    <property type="match status" value="1"/>
</dbReference>
<reference evidence="2 3" key="1">
    <citation type="submission" date="2024-09" db="EMBL/GenBank/DDBJ databases">
        <authorList>
            <person name="Sun Q."/>
            <person name="Mori K."/>
        </authorList>
    </citation>
    <scope>NUCLEOTIDE SEQUENCE [LARGE SCALE GENOMIC DNA]</scope>
    <source>
        <strain evidence="2 3">NCAIM B.01794</strain>
    </source>
</reference>
<evidence type="ECO:0000313" key="3">
    <source>
        <dbReference type="Proteomes" id="UP001589891"/>
    </source>
</evidence>
<evidence type="ECO:0000313" key="2">
    <source>
        <dbReference type="EMBL" id="MFC0708478.1"/>
    </source>
</evidence>
<dbReference type="Pfam" id="PF13340">
    <property type="entry name" value="DUF4096"/>
    <property type="match status" value="1"/>
</dbReference>
<gene>
    <name evidence="2" type="ORF">ACFFGX_02315</name>
</gene>
<dbReference type="Proteomes" id="UP001589891">
    <property type="component" value="Unassembled WGS sequence"/>
</dbReference>
<comment type="caution">
    <text evidence="2">The sequence shown here is derived from an EMBL/GenBank/DDBJ whole genome shotgun (WGS) entry which is preliminary data.</text>
</comment>
<dbReference type="EMBL" id="JBHLSS010000017">
    <property type="protein sequence ID" value="MFC0708478.1"/>
    <property type="molecule type" value="Genomic_DNA"/>
</dbReference>
<sequence length="116" mass="13437">MKPARPYPTDVSDEEWAFAAPYLTLIDPRVPQRRYDLRLMFNALRWMARAGAPWRLIPNDFPPWEALYQQTQRWLQAGCFEAMVNNLRSVLRVSQGKQGQPSAVILDGRTLQSTCE</sequence>
<name>A0ABV6SG35_AZOPA</name>
<dbReference type="RefSeq" id="WP_376942491.1">
    <property type="nucleotide sequence ID" value="NZ_JBHLSS010000017.1"/>
</dbReference>
<dbReference type="PANTHER" id="PTHR30007">
    <property type="entry name" value="PHP DOMAIN PROTEIN"/>
    <property type="match status" value="1"/>
</dbReference>
<protein>
    <submittedName>
        <fullName evidence="2">Transposase</fullName>
    </submittedName>
</protein>
<feature type="domain" description="Insertion element IS402-like" evidence="1">
    <location>
        <begin position="11"/>
        <end position="83"/>
    </location>
</feature>
<proteinExistence type="predicted"/>
<feature type="non-terminal residue" evidence="2">
    <location>
        <position position="116"/>
    </location>
</feature>
<organism evidence="2 3">
    <name type="scientific">Azorhizophilus paspali</name>
    <name type="common">Azotobacter paspali</name>
    <dbReference type="NCBI Taxonomy" id="69963"/>
    <lineage>
        <taxon>Bacteria</taxon>
        <taxon>Pseudomonadati</taxon>
        <taxon>Pseudomonadota</taxon>
        <taxon>Gammaproteobacteria</taxon>
        <taxon>Pseudomonadales</taxon>
        <taxon>Pseudomonadaceae</taxon>
        <taxon>Azorhizophilus</taxon>
    </lineage>
</organism>
<dbReference type="InterPro" id="IPR025161">
    <property type="entry name" value="IS402-like_dom"/>
</dbReference>